<evidence type="ECO:0000313" key="3">
    <source>
        <dbReference type="Proteomes" id="UP000002145"/>
    </source>
</evidence>
<dbReference type="eggNOG" id="ENOG5032YF6">
    <property type="taxonomic scope" value="Bacteria"/>
</dbReference>
<dbReference type="HOGENOM" id="CLU_179056_2_2_9"/>
<sequence length="79" mass="8893">MLYMGKNQWVVRHGDKWAVKGEGNERATKVTDTQKQAINVAKGIAQNQKSELIIQGRDGKIRSKDSYGNDPCPPKDKEH</sequence>
<name>A3DEK0_ACET2</name>
<keyword evidence="3" id="KW-1185">Reference proteome</keyword>
<accession>A3DEK0</accession>
<evidence type="ECO:0008006" key="4">
    <source>
        <dbReference type="Google" id="ProtNLM"/>
    </source>
</evidence>
<proteinExistence type="predicted"/>
<organism evidence="2 3">
    <name type="scientific">Acetivibrio thermocellus (strain ATCC 27405 / DSM 1237 / JCM 9322 / NBRC 103400 / NCIMB 10682 / NRRL B-4536 / VPI 7372)</name>
    <name type="common">Clostridium thermocellum</name>
    <dbReference type="NCBI Taxonomy" id="203119"/>
    <lineage>
        <taxon>Bacteria</taxon>
        <taxon>Bacillati</taxon>
        <taxon>Bacillota</taxon>
        <taxon>Clostridia</taxon>
        <taxon>Eubacteriales</taxon>
        <taxon>Oscillospiraceae</taxon>
        <taxon>Acetivibrio</taxon>
    </lineage>
</organism>
<reference evidence="2 3" key="2">
    <citation type="journal article" date="2013" name="Biotechnol. Biofuels">
        <title>Global transcriptome analysis of Clostridium thermocellum ATCC 27405 during growth on dilute acid pretreated Populus and switchgrass.</title>
        <authorList>
            <person name="Wilson C.M."/>
            <person name="Rodriguez M.Jr."/>
            <person name="Johnson C.M."/>
            <person name="Martin S.L."/>
            <person name="Chu T.M."/>
            <person name="Wolfinger R.D."/>
            <person name="Hauser L.J."/>
            <person name="Land M.L."/>
            <person name="Klingeman D.M."/>
            <person name="Syed M.H."/>
            <person name="Ragauskas A.J."/>
            <person name="Tschaplinski T.J."/>
            <person name="Mielenz J.R."/>
            <person name="Brown S.D."/>
        </authorList>
    </citation>
    <scope>NUCLEOTIDE SEQUENCE [LARGE SCALE GENOMIC DNA]</scope>
    <source>
        <strain evidence="3">ATCC 27405 / DSM 1237 / JCM 9322 / NBRC 103400 / NCIMB 10682 / NRRL B-4536 / VPI 7372</strain>
    </source>
</reference>
<feature type="compositionally biased region" description="Basic and acidic residues" evidence="1">
    <location>
        <begin position="57"/>
        <end position="79"/>
    </location>
</feature>
<dbReference type="STRING" id="203119.Cthe_1147"/>
<dbReference type="InterPro" id="IPR018691">
    <property type="entry name" value="DUF2188"/>
</dbReference>
<evidence type="ECO:0000313" key="2">
    <source>
        <dbReference type="EMBL" id="ABN52379.1"/>
    </source>
</evidence>
<dbReference type="KEGG" id="cth:Cthe_1147"/>
<dbReference type="EMBL" id="CP000568">
    <property type="protein sequence ID" value="ABN52379.1"/>
    <property type="molecule type" value="Genomic_DNA"/>
</dbReference>
<gene>
    <name evidence="2" type="ordered locus">Cthe_1147</name>
</gene>
<evidence type="ECO:0000256" key="1">
    <source>
        <dbReference type="SAM" id="MobiDB-lite"/>
    </source>
</evidence>
<reference evidence="3" key="1">
    <citation type="submission" date="2007-02" db="EMBL/GenBank/DDBJ databases">
        <title>Complete sequence of Clostridium thermocellum ATCC 27405.</title>
        <authorList>
            <consortium name="US DOE Joint Genome Institute"/>
            <person name="Copeland A."/>
            <person name="Lucas S."/>
            <person name="Lapidus A."/>
            <person name="Barry K."/>
            <person name="Detter J.C."/>
            <person name="Glavina del Rio T."/>
            <person name="Hammon N."/>
            <person name="Israni S."/>
            <person name="Dalin E."/>
            <person name="Tice H."/>
            <person name="Pitluck S."/>
            <person name="Chertkov O."/>
            <person name="Brettin T."/>
            <person name="Bruce D."/>
            <person name="Han C."/>
            <person name="Tapia R."/>
            <person name="Gilna P."/>
            <person name="Schmutz J."/>
            <person name="Larimer F."/>
            <person name="Land M."/>
            <person name="Hauser L."/>
            <person name="Kyrpides N."/>
            <person name="Mikhailova N."/>
            <person name="Wu J.H.D."/>
            <person name="Newcomb M."/>
            <person name="Richardson P."/>
        </authorList>
    </citation>
    <scope>NUCLEOTIDE SEQUENCE [LARGE SCALE GENOMIC DNA]</scope>
    <source>
        <strain evidence="3">ATCC 27405 / DSM 1237 / JCM 9322 / NBRC 103400 / NCIMB 10682 / NRRL B-4536 / VPI 7372</strain>
    </source>
</reference>
<dbReference type="Proteomes" id="UP000002145">
    <property type="component" value="Chromosome"/>
</dbReference>
<protein>
    <recommendedName>
        <fullName evidence="4">DUF2188 domain-containing protein</fullName>
    </recommendedName>
</protein>
<dbReference type="AlphaFoldDB" id="A3DEK0"/>
<feature type="region of interest" description="Disordered" evidence="1">
    <location>
        <begin position="51"/>
        <end position="79"/>
    </location>
</feature>
<dbReference type="Pfam" id="PF09954">
    <property type="entry name" value="DUF2188"/>
    <property type="match status" value="1"/>
</dbReference>